<gene>
    <name evidence="1" type="ORF">PGTUg99_013321</name>
</gene>
<organism evidence="1 2">
    <name type="scientific">Puccinia graminis f. sp. tritici</name>
    <dbReference type="NCBI Taxonomy" id="56615"/>
    <lineage>
        <taxon>Eukaryota</taxon>
        <taxon>Fungi</taxon>
        <taxon>Dikarya</taxon>
        <taxon>Basidiomycota</taxon>
        <taxon>Pucciniomycotina</taxon>
        <taxon>Pucciniomycetes</taxon>
        <taxon>Pucciniales</taxon>
        <taxon>Pucciniaceae</taxon>
        <taxon>Puccinia</taxon>
    </lineage>
</organism>
<protein>
    <submittedName>
        <fullName evidence="1">Uncharacterized protein</fullName>
    </submittedName>
</protein>
<proteinExistence type="predicted"/>
<dbReference type="Proteomes" id="UP000325313">
    <property type="component" value="Unassembled WGS sequence"/>
</dbReference>
<accession>A0A5B0S6L8</accession>
<dbReference type="EMBL" id="VDEP01000071">
    <property type="protein sequence ID" value="KAA1133452.1"/>
    <property type="molecule type" value="Genomic_DNA"/>
</dbReference>
<dbReference type="AlphaFoldDB" id="A0A5B0S6L8"/>
<evidence type="ECO:0000313" key="2">
    <source>
        <dbReference type="Proteomes" id="UP000325313"/>
    </source>
</evidence>
<evidence type="ECO:0000313" key="1">
    <source>
        <dbReference type="EMBL" id="KAA1133452.1"/>
    </source>
</evidence>
<sequence length="61" mass="6660">MQIAHLYKAEMVHLMGIPGDENWASTTKSKSSGQYPLAIVGIHQQIVGIRNGDPEAISKLK</sequence>
<name>A0A5B0S6L8_PUCGR</name>
<reference evidence="1 2" key="1">
    <citation type="submission" date="2019-05" db="EMBL/GenBank/DDBJ databases">
        <title>Emergence of the Ug99 lineage of the wheat stem rust pathogen through somatic hybridization.</title>
        <authorList>
            <person name="Li F."/>
            <person name="Upadhyaya N.M."/>
            <person name="Sperschneider J."/>
            <person name="Matny O."/>
            <person name="Nguyen-Phuc H."/>
            <person name="Mago R."/>
            <person name="Raley C."/>
            <person name="Miller M.E."/>
            <person name="Silverstein K.A.T."/>
            <person name="Henningsen E."/>
            <person name="Hirsch C.D."/>
            <person name="Visser B."/>
            <person name="Pretorius Z.A."/>
            <person name="Steffenson B.J."/>
            <person name="Schwessinger B."/>
            <person name="Dodds P.N."/>
            <person name="Figueroa M."/>
        </authorList>
    </citation>
    <scope>NUCLEOTIDE SEQUENCE [LARGE SCALE GENOMIC DNA]</scope>
    <source>
        <strain evidence="1 2">Ug99</strain>
    </source>
</reference>
<comment type="caution">
    <text evidence="1">The sequence shown here is derived from an EMBL/GenBank/DDBJ whole genome shotgun (WGS) entry which is preliminary data.</text>
</comment>